<proteinExistence type="predicted"/>
<dbReference type="PANTHER" id="PTHR10799">
    <property type="entry name" value="SNF2/RAD54 HELICASE FAMILY"/>
    <property type="match status" value="1"/>
</dbReference>
<name>A0A6S6U5D7_9BACT</name>
<dbReference type="SMART" id="SM00490">
    <property type="entry name" value="HELICc"/>
    <property type="match status" value="1"/>
</dbReference>
<keyword evidence="1" id="KW-0378">Hydrolase</keyword>
<dbReference type="InterPro" id="IPR007527">
    <property type="entry name" value="Znf_SWIM"/>
</dbReference>
<dbReference type="GO" id="GO:0005524">
    <property type="term" value="F:ATP binding"/>
    <property type="evidence" value="ECO:0007669"/>
    <property type="project" value="InterPro"/>
</dbReference>
<dbReference type="InterPro" id="IPR014001">
    <property type="entry name" value="Helicase_ATP-bd"/>
</dbReference>
<keyword evidence="2" id="KW-0479">Metal-binding</keyword>
<dbReference type="PROSITE" id="PS51194">
    <property type="entry name" value="HELICASE_CTER"/>
    <property type="match status" value="1"/>
</dbReference>
<feature type="domain" description="Helicase C-terminal" evidence="5">
    <location>
        <begin position="1006"/>
        <end position="1162"/>
    </location>
</feature>
<evidence type="ECO:0000256" key="1">
    <source>
        <dbReference type="ARBA" id="ARBA00022801"/>
    </source>
</evidence>
<dbReference type="SMART" id="SM00487">
    <property type="entry name" value="DEXDc"/>
    <property type="match status" value="1"/>
</dbReference>
<dbReference type="InterPro" id="IPR001650">
    <property type="entry name" value="Helicase_C-like"/>
</dbReference>
<dbReference type="Pfam" id="PF12419">
    <property type="entry name" value="DUF3670"/>
    <property type="match status" value="1"/>
</dbReference>
<dbReference type="GO" id="GO:0004386">
    <property type="term" value="F:helicase activity"/>
    <property type="evidence" value="ECO:0007669"/>
    <property type="project" value="UniProtKB-KW"/>
</dbReference>
<evidence type="ECO:0000259" key="3">
    <source>
        <dbReference type="PROSITE" id="PS50966"/>
    </source>
</evidence>
<organism evidence="6">
    <name type="scientific">uncultured Aureispira sp</name>
    <dbReference type="NCBI Taxonomy" id="1331704"/>
    <lineage>
        <taxon>Bacteria</taxon>
        <taxon>Pseudomonadati</taxon>
        <taxon>Bacteroidota</taxon>
        <taxon>Saprospiria</taxon>
        <taxon>Saprospirales</taxon>
        <taxon>Saprospiraceae</taxon>
        <taxon>Aureispira</taxon>
        <taxon>environmental samples</taxon>
    </lineage>
</organism>
<feature type="domain" description="Helicase ATP-binding" evidence="4">
    <location>
        <begin position="721"/>
        <end position="878"/>
    </location>
</feature>
<dbReference type="InterPro" id="IPR038718">
    <property type="entry name" value="SNF2-like_sf"/>
</dbReference>
<dbReference type="SUPFAM" id="SSF52540">
    <property type="entry name" value="P-loop containing nucleoside triphosphate hydrolases"/>
    <property type="match status" value="2"/>
</dbReference>
<evidence type="ECO:0000259" key="4">
    <source>
        <dbReference type="PROSITE" id="PS51192"/>
    </source>
</evidence>
<evidence type="ECO:0000256" key="2">
    <source>
        <dbReference type="PROSITE-ProRule" id="PRU00325"/>
    </source>
</evidence>
<dbReference type="GO" id="GO:0016787">
    <property type="term" value="F:hydrolase activity"/>
    <property type="evidence" value="ECO:0007669"/>
    <property type="project" value="UniProtKB-KW"/>
</dbReference>
<keyword evidence="6" id="KW-0067">ATP-binding</keyword>
<dbReference type="AlphaFoldDB" id="A0A6S6U5D7"/>
<keyword evidence="2" id="KW-0862">Zinc</keyword>
<dbReference type="InterPro" id="IPR049730">
    <property type="entry name" value="SNF2/RAD54-like_C"/>
</dbReference>
<dbReference type="Gene3D" id="3.40.50.10810">
    <property type="entry name" value="Tandem AAA-ATPase domain"/>
    <property type="match status" value="1"/>
</dbReference>
<keyword evidence="2" id="KW-0863">Zinc-finger</keyword>
<dbReference type="Gene3D" id="3.40.50.300">
    <property type="entry name" value="P-loop containing nucleotide triphosphate hydrolases"/>
    <property type="match status" value="1"/>
</dbReference>
<protein>
    <submittedName>
        <fullName evidence="6">Helicase, SNF2/RAD54 family</fullName>
    </submittedName>
</protein>
<gene>
    <name evidence="6" type="ORF">HELGO_WM45977</name>
</gene>
<dbReference type="CDD" id="cd18793">
    <property type="entry name" value="SF2_C_SNF"/>
    <property type="match status" value="1"/>
</dbReference>
<keyword evidence="6" id="KW-0347">Helicase</keyword>
<dbReference type="InterPro" id="IPR000330">
    <property type="entry name" value="SNF2_N"/>
</dbReference>
<dbReference type="InterPro" id="IPR027417">
    <property type="entry name" value="P-loop_NTPase"/>
</dbReference>
<dbReference type="FunFam" id="3.40.50.300:FF:000533">
    <property type="entry name" value="Helicase, Snf2 family"/>
    <property type="match status" value="1"/>
</dbReference>
<evidence type="ECO:0000313" key="6">
    <source>
        <dbReference type="EMBL" id="CAA6821919.1"/>
    </source>
</evidence>
<dbReference type="EMBL" id="CACVAQ010000305">
    <property type="protein sequence ID" value="CAA6821919.1"/>
    <property type="molecule type" value="Genomic_DNA"/>
</dbReference>
<dbReference type="Pfam" id="PF00271">
    <property type="entry name" value="Helicase_C"/>
    <property type="match status" value="1"/>
</dbReference>
<dbReference type="InterPro" id="IPR022138">
    <property type="entry name" value="DUF3670"/>
</dbReference>
<dbReference type="Pfam" id="PF00176">
    <property type="entry name" value="SNF2-rel_dom"/>
    <property type="match status" value="1"/>
</dbReference>
<dbReference type="GO" id="GO:0008270">
    <property type="term" value="F:zinc ion binding"/>
    <property type="evidence" value="ECO:0007669"/>
    <property type="project" value="UniProtKB-KW"/>
</dbReference>
<dbReference type="PROSITE" id="PS51192">
    <property type="entry name" value="HELICASE_ATP_BIND_1"/>
    <property type="match status" value="1"/>
</dbReference>
<accession>A0A6S6U5D7</accession>
<sequence>MITEKEYGQTKWGKAWLEGLLEAVQSNTLSSGLSYATNAGVLALDINARSMIEARVAGFGATKYKQQIQWIPFTSIQKEAWLNYFKSNPNSLSSLLNQQLTESVITFGNATQARLLPQNLKAWKMACSCAEKKQPCKHLVAVLLVLSTQIEQNPLLLFELSGLNLTKEFKQDRPKETAIQVWTNSLSTTYVSKASNLSIAQSIDYSGIKNTWKKHLQLLELQTLFYQGDLKKKLTQKTKKAYRYYHKKTYPKEDYSLAHEALKQTKDLALIIDENHQLINLFAMQEKGNKPLFAKDNALERCIGVLETVERSELPQYADAFIALHTLYRFCLKLLKEQSFIPRILASASGYFVQWIPAYSINKQLDSLVQQLVELCPSDLLLVEEERLKILKPRTQILSLCHLFLGYFIQAATELIPEFSSLDAKVEYCFFSGMPVAFQAAEEKAVPLGIQNWLQPFYLGQEQYAPVLKIRAYKEGEERSFFVQIQVENRGDKNASLLNLDQFLQQQQFKTYHFVVLKSLQRLAHYYPDLEQVLSQQKTRTNNYSAAEFEFVFFEILPILKMLNISVILPKALQQLTRPRLGISIGTKPQKKTKGKSFMNIKTLLAIEWNVVVGDEIMDALEFIKKMKGQQGLVKHKEQYIHLDKAELQKILQQLERPPIATANQIVQAVLSESLGEYPAKISAEVGALFEELRANPIVAPPKSLKATLRPYQAVGYSWMYKNAQLNLGSLIADDMGLGKTLQVISLLLKFKEEGYLDEQQVLVIVPTSLLTNWRKEIAKFAPLLEVLIYHGAKRKLSRRADVIITSYGIARIDLNVFNQLNLYCTVIDEAQNIKNVNTAQTEAVKSIKANLNIAMSGTPVENRLAEYWSIMDYVNPNYLGSIVDFAESYSDPIEKENNQTRLEAFRKVTGPFILRRLKSDKSIIQDLPDKIEQNYEAKLSPIQSEIYQKIVQDTLRDLVQFKDDKKKRQGLILKLMGGLKQVCNHPYQYMNTGGQGPEQSGKGQILMDLLSRIQYQQEKTLIFTQYRKMGNLLLAWIKARFGMEPMYLHGGCSRAKRDEMVEAFQNDKQQTIFILSLKAAGTGLNLTAANHVVHYDLWWNPAVEAQATDRAYRIGQKKNVQVYRLITKGTLEEKIDAMIQSKKALADRSVSLGEQWLGDLSDEALGDLL</sequence>
<reference evidence="6" key="1">
    <citation type="submission" date="2020-01" db="EMBL/GenBank/DDBJ databases">
        <authorList>
            <person name="Meier V. D."/>
            <person name="Meier V D."/>
        </authorList>
    </citation>
    <scope>NUCLEOTIDE SEQUENCE</scope>
    <source>
        <strain evidence="6">HLG_WM_MAG_10</strain>
    </source>
</reference>
<keyword evidence="6" id="KW-0547">Nucleotide-binding</keyword>
<feature type="domain" description="SWIM-type" evidence="3">
    <location>
        <begin position="111"/>
        <end position="147"/>
    </location>
</feature>
<dbReference type="PROSITE" id="PS50966">
    <property type="entry name" value="ZF_SWIM"/>
    <property type="match status" value="1"/>
</dbReference>
<evidence type="ECO:0000259" key="5">
    <source>
        <dbReference type="PROSITE" id="PS51194"/>
    </source>
</evidence>
<feature type="non-terminal residue" evidence="6">
    <location>
        <position position="1170"/>
    </location>
</feature>